<dbReference type="InterPro" id="IPR050630">
    <property type="entry name" value="WD_repeat_EMAP"/>
</dbReference>
<keyword evidence="3" id="KW-0677">Repeat</keyword>
<evidence type="ECO:0000256" key="1">
    <source>
        <dbReference type="ARBA" id="ARBA00004138"/>
    </source>
</evidence>
<dbReference type="SMART" id="SM00320">
    <property type="entry name" value="WD40"/>
    <property type="match status" value="3"/>
</dbReference>
<dbReference type="InterPro" id="IPR001680">
    <property type="entry name" value="WD40_rpt"/>
</dbReference>
<comment type="caution">
    <text evidence="6">The sequence shown here is derived from an EMBL/GenBank/DDBJ whole genome shotgun (WGS) entry which is preliminary data.</text>
</comment>
<proteinExistence type="predicted"/>
<evidence type="ECO:0000256" key="2">
    <source>
        <dbReference type="ARBA" id="ARBA00022574"/>
    </source>
</evidence>
<evidence type="ECO:0000313" key="7">
    <source>
        <dbReference type="Proteomes" id="UP001626550"/>
    </source>
</evidence>
<keyword evidence="7" id="KW-1185">Reference proteome</keyword>
<dbReference type="Pfam" id="PF00400">
    <property type="entry name" value="WD40"/>
    <property type="match status" value="1"/>
</dbReference>
<keyword evidence="2" id="KW-0853">WD repeat</keyword>
<dbReference type="PANTHER" id="PTHR13720:SF13">
    <property type="entry name" value="CILIA- AND FLAGELLA-ASSOCIATED PROTEIN 251"/>
    <property type="match status" value="1"/>
</dbReference>
<protein>
    <recommendedName>
        <fullName evidence="5">Cilia- and flagella-associated protein 251</fullName>
    </recommendedName>
</protein>
<evidence type="ECO:0000313" key="6">
    <source>
        <dbReference type="EMBL" id="KAL3316634.1"/>
    </source>
</evidence>
<accession>A0ABD2QAR9</accession>
<dbReference type="Gene3D" id="2.130.10.10">
    <property type="entry name" value="YVTN repeat-like/Quinoprotein amine dehydrogenase"/>
    <property type="match status" value="1"/>
</dbReference>
<sequence length="281" mass="31542">MSQLSNCESDKKQYIAYEESPDDNNGEIFLDNFRKEQKEIIKPVRILCHSVPVGLVNLTSDSCRRVLYASSHFPIIYHVDENKQQILEGHQASITSLTSSEDKNWIASADSGPQSNIIVWDSRTFNAVRTIFDPHPEGTIAISLSSDARYLVSLSASNDPQEIKVWDWTTGSSEAICISKFYQNKSVNQKNISFAPHNNPLLISNNEQSVFFHKWDTAGNIETYKGQLNAFTAAKIGKITQAIFFPNSNIALSSTSNGYLTVWKESASSLSIFSSQHYFIR</sequence>
<gene>
    <name evidence="6" type="primary">WDR66_1</name>
    <name evidence="6" type="ORF">Ciccas_004714</name>
</gene>
<name>A0ABD2QAR9_9PLAT</name>
<dbReference type="EMBL" id="JBJKFK010000508">
    <property type="protein sequence ID" value="KAL3316634.1"/>
    <property type="molecule type" value="Genomic_DNA"/>
</dbReference>
<comment type="subcellular location">
    <subcellularLocation>
        <location evidence="1">Cell projection</location>
        <location evidence="1">Cilium</location>
    </subcellularLocation>
</comment>
<keyword evidence="6" id="KW-0969">Cilium</keyword>
<reference evidence="6 7" key="1">
    <citation type="submission" date="2024-11" db="EMBL/GenBank/DDBJ databases">
        <title>Adaptive evolution of stress response genes in parasites aligns with host niche diversity.</title>
        <authorList>
            <person name="Hahn C."/>
            <person name="Resl P."/>
        </authorList>
    </citation>
    <scope>NUCLEOTIDE SEQUENCE [LARGE SCALE GENOMIC DNA]</scope>
    <source>
        <strain evidence="6">EGGRZ-B1_66</strain>
        <tissue evidence="6">Body</tissue>
    </source>
</reference>
<evidence type="ECO:0000256" key="4">
    <source>
        <dbReference type="ARBA" id="ARBA00023273"/>
    </source>
</evidence>
<dbReference type="InterPro" id="IPR036322">
    <property type="entry name" value="WD40_repeat_dom_sf"/>
</dbReference>
<dbReference type="InterPro" id="IPR015943">
    <property type="entry name" value="WD40/YVTN_repeat-like_dom_sf"/>
</dbReference>
<keyword evidence="6" id="KW-0282">Flagellum</keyword>
<dbReference type="AlphaFoldDB" id="A0ABD2QAR9"/>
<dbReference type="GO" id="GO:0005929">
    <property type="term" value="C:cilium"/>
    <property type="evidence" value="ECO:0007669"/>
    <property type="project" value="UniProtKB-SubCell"/>
</dbReference>
<dbReference type="SUPFAM" id="SSF50978">
    <property type="entry name" value="WD40 repeat-like"/>
    <property type="match status" value="1"/>
</dbReference>
<keyword evidence="4" id="KW-0966">Cell projection</keyword>
<organism evidence="6 7">
    <name type="scientific">Cichlidogyrus casuarinus</name>
    <dbReference type="NCBI Taxonomy" id="1844966"/>
    <lineage>
        <taxon>Eukaryota</taxon>
        <taxon>Metazoa</taxon>
        <taxon>Spiralia</taxon>
        <taxon>Lophotrochozoa</taxon>
        <taxon>Platyhelminthes</taxon>
        <taxon>Monogenea</taxon>
        <taxon>Monopisthocotylea</taxon>
        <taxon>Dactylogyridea</taxon>
        <taxon>Ancyrocephalidae</taxon>
        <taxon>Cichlidogyrus</taxon>
    </lineage>
</organism>
<dbReference type="PANTHER" id="PTHR13720">
    <property type="entry name" value="WD-40 REPEAT PROTEIN"/>
    <property type="match status" value="1"/>
</dbReference>
<evidence type="ECO:0000256" key="3">
    <source>
        <dbReference type="ARBA" id="ARBA00022737"/>
    </source>
</evidence>
<evidence type="ECO:0000256" key="5">
    <source>
        <dbReference type="ARBA" id="ARBA00040994"/>
    </source>
</evidence>
<dbReference type="Proteomes" id="UP001626550">
    <property type="component" value="Unassembled WGS sequence"/>
</dbReference>